<evidence type="ECO:0000256" key="6">
    <source>
        <dbReference type="ARBA" id="ARBA00017435"/>
    </source>
</evidence>
<keyword evidence="8" id="KW-0645">Protease</keyword>
<evidence type="ECO:0000256" key="1">
    <source>
        <dbReference type="ARBA" id="ARBA00001947"/>
    </source>
</evidence>
<organism evidence="20 21">
    <name type="scientific">Eleusine coracana subsp. coracana</name>
    <dbReference type="NCBI Taxonomy" id="191504"/>
    <lineage>
        <taxon>Eukaryota</taxon>
        <taxon>Viridiplantae</taxon>
        <taxon>Streptophyta</taxon>
        <taxon>Embryophyta</taxon>
        <taxon>Tracheophyta</taxon>
        <taxon>Spermatophyta</taxon>
        <taxon>Magnoliopsida</taxon>
        <taxon>Liliopsida</taxon>
        <taxon>Poales</taxon>
        <taxon>Poaceae</taxon>
        <taxon>PACMAD clade</taxon>
        <taxon>Chloridoideae</taxon>
        <taxon>Cynodonteae</taxon>
        <taxon>Eleusininae</taxon>
        <taxon>Eleusine</taxon>
    </lineage>
</organism>
<keyword evidence="17" id="KW-0325">Glycoprotein</keyword>
<comment type="function">
    <text evidence="2">May be involved in vacuolar sorting and osmoregulation.</text>
</comment>
<dbReference type="FunFam" id="3.40.630.10:FF:000008">
    <property type="entry name" value="Endoplasmic reticulum metallopeptidase 1"/>
    <property type="match status" value="1"/>
</dbReference>
<evidence type="ECO:0000259" key="19">
    <source>
        <dbReference type="Pfam" id="PF04389"/>
    </source>
</evidence>
<evidence type="ECO:0000256" key="12">
    <source>
        <dbReference type="ARBA" id="ARBA00022824"/>
    </source>
</evidence>
<name>A0AAV5EMI4_ELECO</name>
<dbReference type="Proteomes" id="UP001054889">
    <property type="component" value="Unassembled WGS sequence"/>
</dbReference>
<comment type="similarity">
    <text evidence="5">Belongs to the peptidase M28 family.</text>
</comment>
<comment type="subcellular location">
    <subcellularLocation>
        <location evidence="4">Endoplasmic reticulum membrane</location>
        <topology evidence="4">Multi-pass membrane protein</topology>
    </subcellularLocation>
    <subcellularLocation>
        <location evidence="3">Vacuole membrane</location>
        <topology evidence="3">Multi-pass membrane protein</topology>
    </subcellularLocation>
</comment>
<keyword evidence="11" id="KW-0378">Hydrolase</keyword>
<evidence type="ECO:0000256" key="15">
    <source>
        <dbReference type="ARBA" id="ARBA00023049"/>
    </source>
</evidence>
<comment type="cofactor">
    <cofactor evidence="1">
        <name>Zn(2+)</name>
        <dbReference type="ChEBI" id="CHEBI:29105"/>
    </cofactor>
</comment>
<dbReference type="GO" id="GO:0046872">
    <property type="term" value="F:metal ion binding"/>
    <property type="evidence" value="ECO:0007669"/>
    <property type="project" value="UniProtKB-KW"/>
</dbReference>
<reference evidence="20" key="2">
    <citation type="submission" date="2021-12" db="EMBL/GenBank/DDBJ databases">
        <title>Resequencing data analysis of finger millet.</title>
        <authorList>
            <person name="Hatakeyama M."/>
            <person name="Aluri S."/>
            <person name="Balachadran M.T."/>
            <person name="Sivarajan S.R."/>
            <person name="Poveda L."/>
            <person name="Shimizu-Inatsugi R."/>
            <person name="Schlapbach R."/>
            <person name="Sreeman S.M."/>
            <person name="Shimizu K.K."/>
        </authorList>
    </citation>
    <scope>NUCLEOTIDE SEQUENCE</scope>
</reference>
<dbReference type="AlphaFoldDB" id="A0AAV5EMI4"/>
<evidence type="ECO:0000256" key="17">
    <source>
        <dbReference type="ARBA" id="ARBA00023180"/>
    </source>
</evidence>
<dbReference type="InterPro" id="IPR045175">
    <property type="entry name" value="M28_fam"/>
</dbReference>
<evidence type="ECO:0000256" key="14">
    <source>
        <dbReference type="ARBA" id="ARBA00022989"/>
    </source>
</evidence>
<evidence type="ECO:0000256" key="2">
    <source>
        <dbReference type="ARBA" id="ARBA00003273"/>
    </source>
</evidence>
<dbReference type="Pfam" id="PF04389">
    <property type="entry name" value="Peptidase_M28"/>
    <property type="match status" value="1"/>
</dbReference>
<keyword evidence="15" id="KW-0482">Metalloprotease</keyword>
<comment type="caution">
    <text evidence="20">The sequence shown here is derived from an EMBL/GenBank/DDBJ whole genome shotgun (WGS) entry which is preliminary data.</text>
</comment>
<evidence type="ECO:0000256" key="16">
    <source>
        <dbReference type="ARBA" id="ARBA00023136"/>
    </source>
</evidence>
<protein>
    <recommendedName>
        <fullName evidence="6">Vacuolar membrane protease</fullName>
    </recommendedName>
    <alternativeName>
        <fullName evidence="18">FXNA-related family protease 1</fullName>
    </alternativeName>
</protein>
<dbReference type="PANTHER" id="PTHR12147:SF58">
    <property type="entry name" value="VACUOLAR MEMBRANE PROTEASE"/>
    <property type="match status" value="1"/>
</dbReference>
<dbReference type="GO" id="GO:0005774">
    <property type="term" value="C:vacuolar membrane"/>
    <property type="evidence" value="ECO:0007669"/>
    <property type="project" value="UniProtKB-SubCell"/>
</dbReference>
<dbReference type="GO" id="GO:0006508">
    <property type="term" value="P:proteolysis"/>
    <property type="evidence" value="ECO:0007669"/>
    <property type="project" value="UniProtKB-KW"/>
</dbReference>
<dbReference type="Gene3D" id="3.40.630.10">
    <property type="entry name" value="Zn peptidases"/>
    <property type="match status" value="2"/>
</dbReference>
<dbReference type="InterPro" id="IPR007484">
    <property type="entry name" value="Peptidase_M28"/>
</dbReference>
<keyword evidence="13" id="KW-0862">Zinc</keyword>
<accession>A0AAV5EMI4</accession>
<evidence type="ECO:0000256" key="8">
    <source>
        <dbReference type="ARBA" id="ARBA00022670"/>
    </source>
</evidence>
<keyword evidence="9" id="KW-0812">Transmembrane</keyword>
<evidence type="ECO:0000256" key="10">
    <source>
        <dbReference type="ARBA" id="ARBA00022723"/>
    </source>
</evidence>
<evidence type="ECO:0000313" key="21">
    <source>
        <dbReference type="Proteomes" id="UP001054889"/>
    </source>
</evidence>
<proteinExistence type="inferred from homology"/>
<keyword evidence="7" id="KW-0926">Vacuole</keyword>
<evidence type="ECO:0000256" key="11">
    <source>
        <dbReference type="ARBA" id="ARBA00022801"/>
    </source>
</evidence>
<keyword evidence="16" id="KW-0472">Membrane</keyword>
<evidence type="ECO:0000256" key="9">
    <source>
        <dbReference type="ARBA" id="ARBA00022692"/>
    </source>
</evidence>
<evidence type="ECO:0000256" key="13">
    <source>
        <dbReference type="ARBA" id="ARBA00022833"/>
    </source>
</evidence>
<keyword evidence="21" id="KW-1185">Reference proteome</keyword>
<evidence type="ECO:0000256" key="18">
    <source>
        <dbReference type="ARBA" id="ARBA00031512"/>
    </source>
</evidence>
<dbReference type="GO" id="GO:0005789">
    <property type="term" value="C:endoplasmic reticulum membrane"/>
    <property type="evidence" value="ECO:0007669"/>
    <property type="project" value="UniProtKB-SubCell"/>
</dbReference>
<keyword evidence="14" id="KW-1133">Transmembrane helix</keyword>
<dbReference type="GO" id="GO:0008235">
    <property type="term" value="F:metalloexopeptidase activity"/>
    <property type="evidence" value="ECO:0007669"/>
    <property type="project" value="InterPro"/>
</dbReference>
<evidence type="ECO:0000256" key="4">
    <source>
        <dbReference type="ARBA" id="ARBA00004477"/>
    </source>
</evidence>
<evidence type="ECO:0000256" key="7">
    <source>
        <dbReference type="ARBA" id="ARBA00022554"/>
    </source>
</evidence>
<dbReference type="SUPFAM" id="SSF53187">
    <property type="entry name" value="Zn-dependent exopeptidases"/>
    <property type="match status" value="2"/>
</dbReference>
<keyword evidence="10" id="KW-0479">Metal-binding</keyword>
<evidence type="ECO:0000256" key="5">
    <source>
        <dbReference type="ARBA" id="ARBA00010918"/>
    </source>
</evidence>
<feature type="domain" description="Peptidase M28" evidence="19">
    <location>
        <begin position="7"/>
        <end position="161"/>
    </location>
</feature>
<reference evidence="20" key="1">
    <citation type="journal article" date="2018" name="DNA Res.">
        <title>Multiple hybrid de novo genome assembly of finger millet, an orphan allotetraploid crop.</title>
        <authorList>
            <person name="Hatakeyama M."/>
            <person name="Aluri S."/>
            <person name="Balachadran M.T."/>
            <person name="Sivarajan S.R."/>
            <person name="Patrignani A."/>
            <person name="Gruter S."/>
            <person name="Poveda L."/>
            <person name="Shimizu-Inatsugi R."/>
            <person name="Baeten J."/>
            <person name="Francoijs K.J."/>
            <person name="Nataraja K.N."/>
            <person name="Reddy Y.A.N."/>
            <person name="Phadnis S."/>
            <person name="Ravikumar R.L."/>
            <person name="Schlapbach R."/>
            <person name="Sreeman S.M."/>
            <person name="Shimizu K.K."/>
        </authorList>
    </citation>
    <scope>NUCLEOTIDE SEQUENCE</scope>
</reference>
<keyword evidence="12" id="KW-0256">Endoplasmic reticulum</keyword>
<gene>
    <name evidence="20" type="primary">gb11544</name>
    <name evidence="20" type="ORF">PR202_gb11544</name>
</gene>
<dbReference type="EMBL" id="BQKI01000076">
    <property type="protein sequence ID" value="GJN23855.1"/>
    <property type="molecule type" value="Genomic_DNA"/>
</dbReference>
<evidence type="ECO:0000256" key="3">
    <source>
        <dbReference type="ARBA" id="ARBA00004128"/>
    </source>
</evidence>
<dbReference type="PANTHER" id="PTHR12147">
    <property type="entry name" value="METALLOPEPTIDASE M28 FAMILY MEMBER"/>
    <property type="match status" value="1"/>
</dbReference>
<evidence type="ECO:0000313" key="20">
    <source>
        <dbReference type="EMBL" id="GJN23855.1"/>
    </source>
</evidence>
<sequence>MHVYLFREGAGDCSSCVGVMLELARGVAQWADGFKSGVLFLFNTGEEEGLDGAHSFMTQHAFLNPMLNFTQHHWRNSVRFAIDLEAMGISGKSTLFQGTDDWALESFAAVAKYPSAQIALQDVFRSGAIKSATDFQIYHEVAGLPGLDFAYTDTTSVYHTKHHWRNSVRFAIDLEAMGISGKSTLFQGTDDWALESFAADVFRSGAIKSATDFQIYHEVAGLPGLDFAYTDTTSVYHTKSNPKYLDLDILLSSAQNDKMKLLEPGSLQHIGDNMLAFLLHAAASPKFLKDAQQRKQENTEQNKAVFFDILVFQRTFIFV</sequence>